<reference evidence="2 3" key="1">
    <citation type="journal article" date="2022" name="bioRxiv">
        <title>Genomics of Preaxostyla Flagellates Illuminates Evolutionary Transitions and the Path Towards Mitochondrial Loss.</title>
        <authorList>
            <person name="Novak L.V.F."/>
            <person name="Treitli S.C."/>
            <person name="Pyrih J."/>
            <person name="Halakuc P."/>
            <person name="Pipaliya S.V."/>
            <person name="Vacek V."/>
            <person name="Brzon O."/>
            <person name="Soukal P."/>
            <person name="Eme L."/>
            <person name="Dacks J.B."/>
            <person name="Karnkowska A."/>
            <person name="Elias M."/>
            <person name="Hampl V."/>
        </authorList>
    </citation>
    <scope>NUCLEOTIDE SEQUENCE [LARGE SCALE GENOMIC DNA]</scope>
    <source>
        <strain evidence="2">NAU3</strain>
        <tissue evidence="2">Gut</tissue>
    </source>
</reference>
<name>A0ABQ9X762_9EUKA</name>
<evidence type="ECO:0000256" key="1">
    <source>
        <dbReference type="SAM" id="MobiDB-lite"/>
    </source>
</evidence>
<sequence length="90" mass="9537">MNASEAEQEAAQGPSTLQPLPNVEGNTNQPTEMTQTTHTEKSGMDGLRWRAPEVVVGVGGQVDGSKASVFSLGLILWEIETGQVPSLQIC</sequence>
<evidence type="ECO:0000313" key="3">
    <source>
        <dbReference type="Proteomes" id="UP001281761"/>
    </source>
</evidence>
<protein>
    <recommendedName>
        <fullName evidence="4">Protein kinase domain-containing protein</fullName>
    </recommendedName>
</protein>
<evidence type="ECO:0000313" key="2">
    <source>
        <dbReference type="EMBL" id="KAK2947633.1"/>
    </source>
</evidence>
<feature type="region of interest" description="Disordered" evidence="1">
    <location>
        <begin position="1"/>
        <end position="48"/>
    </location>
</feature>
<organism evidence="2 3">
    <name type="scientific">Blattamonas nauphoetae</name>
    <dbReference type="NCBI Taxonomy" id="2049346"/>
    <lineage>
        <taxon>Eukaryota</taxon>
        <taxon>Metamonada</taxon>
        <taxon>Preaxostyla</taxon>
        <taxon>Oxymonadida</taxon>
        <taxon>Blattamonas</taxon>
    </lineage>
</organism>
<dbReference type="EMBL" id="JARBJD010000195">
    <property type="protein sequence ID" value="KAK2947633.1"/>
    <property type="molecule type" value="Genomic_DNA"/>
</dbReference>
<proteinExistence type="predicted"/>
<gene>
    <name evidence="2" type="ORF">BLNAU_17466</name>
</gene>
<feature type="compositionally biased region" description="Polar residues" evidence="1">
    <location>
        <begin position="13"/>
        <end position="37"/>
    </location>
</feature>
<evidence type="ECO:0008006" key="4">
    <source>
        <dbReference type="Google" id="ProtNLM"/>
    </source>
</evidence>
<dbReference type="Gene3D" id="1.10.510.10">
    <property type="entry name" value="Transferase(Phosphotransferase) domain 1"/>
    <property type="match status" value="1"/>
</dbReference>
<dbReference type="SUPFAM" id="SSF56112">
    <property type="entry name" value="Protein kinase-like (PK-like)"/>
    <property type="match status" value="1"/>
</dbReference>
<feature type="compositionally biased region" description="Basic and acidic residues" evidence="1">
    <location>
        <begin position="38"/>
        <end position="48"/>
    </location>
</feature>
<accession>A0ABQ9X762</accession>
<keyword evidence="3" id="KW-1185">Reference proteome</keyword>
<dbReference type="Proteomes" id="UP001281761">
    <property type="component" value="Unassembled WGS sequence"/>
</dbReference>
<dbReference type="InterPro" id="IPR011009">
    <property type="entry name" value="Kinase-like_dom_sf"/>
</dbReference>
<comment type="caution">
    <text evidence="2">The sequence shown here is derived from an EMBL/GenBank/DDBJ whole genome shotgun (WGS) entry which is preliminary data.</text>
</comment>